<reference evidence="1 2" key="1">
    <citation type="submission" date="2019-02" db="EMBL/GenBank/DDBJ databases">
        <title>Deep-cultivation of Planctomycetes and their phenomic and genomic characterization uncovers novel biology.</title>
        <authorList>
            <person name="Wiegand S."/>
            <person name="Jogler M."/>
            <person name="Boedeker C."/>
            <person name="Pinto D."/>
            <person name="Vollmers J."/>
            <person name="Rivas-Marin E."/>
            <person name="Kohn T."/>
            <person name="Peeters S.H."/>
            <person name="Heuer A."/>
            <person name="Rast P."/>
            <person name="Oberbeckmann S."/>
            <person name="Bunk B."/>
            <person name="Jeske O."/>
            <person name="Meyerdierks A."/>
            <person name="Storesund J.E."/>
            <person name="Kallscheuer N."/>
            <person name="Luecker S."/>
            <person name="Lage O.M."/>
            <person name="Pohl T."/>
            <person name="Merkel B.J."/>
            <person name="Hornburger P."/>
            <person name="Mueller R.-W."/>
            <person name="Bruemmer F."/>
            <person name="Labrenz M."/>
            <person name="Spormann A.M."/>
            <person name="Op den Camp H."/>
            <person name="Overmann J."/>
            <person name="Amann R."/>
            <person name="Jetten M.S.M."/>
            <person name="Mascher T."/>
            <person name="Medema M.H."/>
            <person name="Devos D.P."/>
            <person name="Kaster A.-K."/>
            <person name="Ovreas L."/>
            <person name="Rohde M."/>
            <person name="Galperin M.Y."/>
            <person name="Jogler C."/>
        </authorList>
    </citation>
    <scope>NUCLEOTIDE SEQUENCE [LARGE SCALE GENOMIC DNA]</scope>
    <source>
        <strain evidence="1 2">CA12</strain>
    </source>
</reference>
<protein>
    <recommendedName>
        <fullName evidence="3">DNA primase</fullName>
    </recommendedName>
</protein>
<proteinExistence type="predicted"/>
<gene>
    <name evidence="1" type="ORF">CA12_06810</name>
</gene>
<dbReference type="OrthoDB" id="268750at2"/>
<dbReference type="Gene3D" id="3.90.920.10">
    <property type="entry name" value="DNA primase, PRIM domain"/>
    <property type="match status" value="1"/>
</dbReference>
<dbReference type="Proteomes" id="UP000318741">
    <property type="component" value="Chromosome"/>
</dbReference>
<organism evidence="1 2">
    <name type="scientific">Alienimonas californiensis</name>
    <dbReference type="NCBI Taxonomy" id="2527989"/>
    <lineage>
        <taxon>Bacteria</taxon>
        <taxon>Pseudomonadati</taxon>
        <taxon>Planctomycetota</taxon>
        <taxon>Planctomycetia</taxon>
        <taxon>Planctomycetales</taxon>
        <taxon>Planctomycetaceae</taxon>
        <taxon>Alienimonas</taxon>
    </lineage>
</organism>
<dbReference type="AlphaFoldDB" id="A0A517P5H3"/>
<dbReference type="RefSeq" id="WP_145357484.1">
    <property type="nucleotide sequence ID" value="NZ_CP036265.1"/>
</dbReference>
<accession>A0A517P5H3</accession>
<sequence>MSPHGFHVVGPKWGRRRPVRFETAFSAYMAADAASSPEAEGYLSAFAFGDEFLDHLAETKSTAGFDGDVGAAYLPIDIDRPDLAVAAFDAGRLAAYVAARYGLDDELLVFFSGRKGFHVCVPADVFDAAPSPGLPATFRRLAKALAEPHGVAIDTSIYEPSRLFRAPNSRHPATDLHKVPLDIDTLLRGGPDHFRALARFPRPSVVPPAVGPHPLAVADYCEAASGLLLPVFGRRHATGGSENGRLTRSTEDFLSEGAAIGERNNRLYSAARNFADFDDLASLVHGLLREPAERAGIRPGRVRAAVTDAVTDAVAAKRGDVPLAPATGAFFRHEIVREEREVRLAAAAADLAGYMTLDDLITAVLTPAAVACGLPPQEVRSVLRSALSRSSRRSADGLNPKE</sequence>
<evidence type="ECO:0008006" key="3">
    <source>
        <dbReference type="Google" id="ProtNLM"/>
    </source>
</evidence>
<name>A0A517P5H3_9PLAN</name>
<dbReference type="KEGG" id="acaf:CA12_06810"/>
<evidence type="ECO:0000313" key="1">
    <source>
        <dbReference type="EMBL" id="QDT14605.1"/>
    </source>
</evidence>
<evidence type="ECO:0000313" key="2">
    <source>
        <dbReference type="Proteomes" id="UP000318741"/>
    </source>
</evidence>
<keyword evidence="2" id="KW-1185">Reference proteome</keyword>
<dbReference type="EMBL" id="CP036265">
    <property type="protein sequence ID" value="QDT14605.1"/>
    <property type="molecule type" value="Genomic_DNA"/>
</dbReference>
<dbReference type="SUPFAM" id="SSF56747">
    <property type="entry name" value="Prim-pol domain"/>
    <property type="match status" value="1"/>
</dbReference>